<evidence type="ECO:0000259" key="2">
    <source>
        <dbReference type="PROSITE" id="PS50041"/>
    </source>
</evidence>
<organism evidence="3 4">
    <name type="scientific">Euroglyphus maynei</name>
    <name type="common">Mayne's house dust mite</name>
    <dbReference type="NCBI Taxonomy" id="6958"/>
    <lineage>
        <taxon>Eukaryota</taxon>
        <taxon>Metazoa</taxon>
        <taxon>Ecdysozoa</taxon>
        <taxon>Arthropoda</taxon>
        <taxon>Chelicerata</taxon>
        <taxon>Arachnida</taxon>
        <taxon>Acari</taxon>
        <taxon>Acariformes</taxon>
        <taxon>Sarcoptiformes</taxon>
        <taxon>Astigmata</taxon>
        <taxon>Psoroptidia</taxon>
        <taxon>Analgoidea</taxon>
        <taxon>Pyroglyphidae</taxon>
        <taxon>Pyroglyphinae</taxon>
        <taxon>Euroglyphus</taxon>
    </lineage>
</organism>
<proteinExistence type="predicted"/>
<sequence length="168" mass="20197">AGDNNNGWTCRNNKCYTLVRNHQGAFSDSDRYCGQLRGRAVTIYSEDEQRFLENYLRNAGYGKNVWIGGHRENLNFAWHDRMDRMDDQMKQLREQMKEYSDKMKRFEHTMNSLNLQEIERNFTGIASVLQYYSEQLHSFRYELDNRPTTDVDLNIIKREIIDYFQEQL</sequence>
<dbReference type="CDD" id="cd00037">
    <property type="entry name" value="CLECT"/>
    <property type="match status" value="1"/>
</dbReference>
<dbReference type="AlphaFoldDB" id="A0A1Y3BPF6"/>
<name>A0A1Y3BPF6_EURMA</name>
<protein>
    <submittedName>
        <fullName evidence="3">C-type lectin-like protein</fullName>
    </submittedName>
</protein>
<evidence type="ECO:0000256" key="1">
    <source>
        <dbReference type="SAM" id="Coils"/>
    </source>
</evidence>
<dbReference type="EMBL" id="MUJZ01011124">
    <property type="protein sequence ID" value="OTF81914.1"/>
    <property type="molecule type" value="Genomic_DNA"/>
</dbReference>
<keyword evidence="3" id="KW-0430">Lectin</keyword>
<feature type="non-terminal residue" evidence="3">
    <location>
        <position position="168"/>
    </location>
</feature>
<keyword evidence="1" id="KW-0175">Coiled coil</keyword>
<gene>
    <name evidence="3" type="ORF">BLA29_008198</name>
</gene>
<dbReference type="Proteomes" id="UP000194236">
    <property type="component" value="Unassembled WGS sequence"/>
</dbReference>
<feature type="coiled-coil region" evidence="1">
    <location>
        <begin position="82"/>
        <end position="116"/>
    </location>
</feature>
<dbReference type="GO" id="GO:0030246">
    <property type="term" value="F:carbohydrate binding"/>
    <property type="evidence" value="ECO:0007669"/>
    <property type="project" value="UniProtKB-KW"/>
</dbReference>
<reference evidence="3 4" key="1">
    <citation type="submission" date="2017-03" db="EMBL/GenBank/DDBJ databases">
        <title>Genome Survey of Euroglyphus maynei.</title>
        <authorList>
            <person name="Arlian L.G."/>
            <person name="Morgan M.S."/>
            <person name="Rider S.D."/>
        </authorList>
    </citation>
    <scope>NUCLEOTIDE SEQUENCE [LARGE SCALE GENOMIC DNA]</scope>
    <source>
        <strain evidence="3">Arlian Lab</strain>
        <tissue evidence="3">Whole body</tissue>
    </source>
</reference>
<accession>A0A1Y3BPF6</accession>
<dbReference type="Pfam" id="PF00059">
    <property type="entry name" value="Lectin_C"/>
    <property type="match status" value="1"/>
</dbReference>
<dbReference type="InterPro" id="IPR001304">
    <property type="entry name" value="C-type_lectin-like"/>
</dbReference>
<dbReference type="InterPro" id="IPR016187">
    <property type="entry name" value="CTDL_fold"/>
</dbReference>
<keyword evidence="4" id="KW-1185">Reference proteome</keyword>
<comment type="caution">
    <text evidence="3">The sequence shown here is derived from an EMBL/GenBank/DDBJ whole genome shotgun (WGS) entry which is preliminary data.</text>
</comment>
<feature type="domain" description="C-type lectin" evidence="2">
    <location>
        <begin position="11"/>
        <end position="80"/>
    </location>
</feature>
<dbReference type="SUPFAM" id="SSF56436">
    <property type="entry name" value="C-type lectin-like"/>
    <property type="match status" value="1"/>
</dbReference>
<evidence type="ECO:0000313" key="3">
    <source>
        <dbReference type="EMBL" id="OTF81914.1"/>
    </source>
</evidence>
<dbReference type="InterPro" id="IPR016186">
    <property type="entry name" value="C-type_lectin-like/link_sf"/>
</dbReference>
<evidence type="ECO:0000313" key="4">
    <source>
        <dbReference type="Proteomes" id="UP000194236"/>
    </source>
</evidence>
<dbReference type="OrthoDB" id="6512817at2759"/>
<feature type="non-terminal residue" evidence="3">
    <location>
        <position position="1"/>
    </location>
</feature>
<dbReference type="Gene3D" id="3.10.100.10">
    <property type="entry name" value="Mannose-Binding Protein A, subunit A"/>
    <property type="match status" value="1"/>
</dbReference>
<dbReference type="PROSITE" id="PS50041">
    <property type="entry name" value="C_TYPE_LECTIN_2"/>
    <property type="match status" value="1"/>
</dbReference>